<dbReference type="GO" id="GO:0005634">
    <property type="term" value="C:nucleus"/>
    <property type="evidence" value="ECO:0007669"/>
    <property type="project" value="TreeGrafter"/>
</dbReference>
<reference evidence="3" key="2">
    <citation type="submission" date="2025-08" db="UniProtKB">
        <authorList>
            <consortium name="Ensembl"/>
        </authorList>
    </citation>
    <scope>IDENTIFICATION</scope>
</reference>
<dbReference type="OrthoDB" id="9030353at2759"/>
<gene>
    <name evidence="3" type="primary">THEMIS2</name>
</gene>
<protein>
    <recommendedName>
        <fullName evidence="2">CABIT domain-containing protein</fullName>
    </recommendedName>
</protein>
<dbReference type="InterPro" id="IPR025946">
    <property type="entry name" value="CABIT_dom"/>
</dbReference>
<dbReference type="GO" id="GO:0050852">
    <property type="term" value="P:T cell receptor signaling pathway"/>
    <property type="evidence" value="ECO:0007669"/>
    <property type="project" value="TreeGrafter"/>
</dbReference>
<name>A0A7N6AX72_ANATE</name>
<evidence type="ECO:0000313" key="4">
    <source>
        <dbReference type="Proteomes" id="UP000265040"/>
    </source>
</evidence>
<evidence type="ECO:0000313" key="3">
    <source>
        <dbReference type="Ensembl" id="ENSATEP00000054503.1"/>
    </source>
</evidence>
<dbReference type="GeneTree" id="ENSGT00530000063770"/>
<keyword evidence="4" id="KW-1185">Reference proteome</keyword>
<dbReference type="Pfam" id="PF12736">
    <property type="entry name" value="CABIT"/>
    <property type="match status" value="1"/>
</dbReference>
<dbReference type="InterPro" id="IPR039671">
    <property type="entry name" value="THEMIS"/>
</dbReference>
<accession>A0A7N6AX72</accession>
<reference evidence="3" key="1">
    <citation type="submission" date="2021-04" db="EMBL/GenBank/DDBJ databases">
        <authorList>
            <consortium name="Wellcome Sanger Institute Data Sharing"/>
        </authorList>
    </citation>
    <scope>NUCLEOTIDE SEQUENCE [LARGE SCALE GENOMIC DNA]</scope>
</reference>
<dbReference type="AlphaFoldDB" id="A0A7N6AX72"/>
<evidence type="ECO:0000256" key="1">
    <source>
        <dbReference type="ARBA" id="ARBA00006414"/>
    </source>
</evidence>
<sequence length="125" mass="13773">TFPVSGIALPLQQLIASLDNACLPKILQVCSGVYFQGSIYEISGSEVCFSTGDLIKVIGIELLSVSCEDIRNNEKFELPIGHTGWSVRVRSAAMFKGNRKPQLKCIFLSLTMESFMSVRVRNASR</sequence>
<feature type="domain" description="CABIT" evidence="2">
    <location>
        <begin position="23"/>
        <end position="90"/>
    </location>
</feature>
<reference evidence="3" key="3">
    <citation type="submission" date="2025-09" db="UniProtKB">
        <authorList>
            <consortium name="Ensembl"/>
        </authorList>
    </citation>
    <scope>IDENTIFICATION</scope>
</reference>
<dbReference type="Ensembl" id="ENSATET00000052611.1">
    <property type="protein sequence ID" value="ENSATEP00000054503.1"/>
    <property type="gene ID" value="ENSATEG00000010317.3"/>
</dbReference>
<dbReference type="Proteomes" id="UP000265040">
    <property type="component" value="Chromosome 16"/>
</dbReference>
<organism evidence="3 4">
    <name type="scientific">Anabas testudineus</name>
    <name type="common">Climbing perch</name>
    <name type="synonym">Anthias testudineus</name>
    <dbReference type="NCBI Taxonomy" id="64144"/>
    <lineage>
        <taxon>Eukaryota</taxon>
        <taxon>Metazoa</taxon>
        <taxon>Chordata</taxon>
        <taxon>Craniata</taxon>
        <taxon>Vertebrata</taxon>
        <taxon>Euteleostomi</taxon>
        <taxon>Actinopterygii</taxon>
        <taxon>Neopterygii</taxon>
        <taxon>Teleostei</taxon>
        <taxon>Neoteleostei</taxon>
        <taxon>Acanthomorphata</taxon>
        <taxon>Anabantaria</taxon>
        <taxon>Anabantiformes</taxon>
        <taxon>Anabantoidei</taxon>
        <taxon>Anabantidae</taxon>
        <taxon>Anabas</taxon>
    </lineage>
</organism>
<evidence type="ECO:0000259" key="2">
    <source>
        <dbReference type="Pfam" id="PF12736"/>
    </source>
</evidence>
<proteinExistence type="inferred from homology"/>
<dbReference type="GO" id="GO:0005737">
    <property type="term" value="C:cytoplasm"/>
    <property type="evidence" value="ECO:0007669"/>
    <property type="project" value="TreeGrafter"/>
</dbReference>
<dbReference type="PANTHER" id="PTHR15215:SF2">
    <property type="entry name" value="PROTEIN THEMIS2"/>
    <property type="match status" value="1"/>
</dbReference>
<dbReference type="PANTHER" id="PTHR15215">
    <property type="entry name" value="CABIT DOMAIN-CONTAINING PROTEIN"/>
    <property type="match status" value="1"/>
</dbReference>
<comment type="similarity">
    <text evidence="1">Belongs to the themis family.</text>
</comment>